<evidence type="ECO:0000259" key="18">
    <source>
        <dbReference type="Pfam" id="PF00137"/>
    </source>
</evidence>
<dbReference type="GO" id="GO:0015078">
    <property type="term" value="F:proton transmembrane transporter activity"/>
    <property type="evidence" value="ECO:0007669"/>
    <property type="project" value="InterPro"/>
</dbReference>
<dbReference type="KEGG" id="pmrn:116938513"/>
<reference evidence="20" key="1">
    <citation type="submission" date="2025-08" db="UniProtKB">
        <authorList>
            <consortium name="RefSeq"/>
        </authorList>
    </citation>
    <scope>IDENTIFICATION</scope>
    <source>
        <tissue evidence="20">Sperm</tissue>
    </source>
</reference>
<dbReference type="PANTHER" id="PTHR10031:SF59">
    <property type="entry name" value="ATP SYNTHASE F(0) COMPLEX SUBUNIT C3, MITOCHONDRIAL"/>
    <property type="match status" value="1"/>
</dbReference>
<dbReference type="SUPFAM" id="SSF81333">
    <property type="entry name" value="F1F0 ATP synthase subunit C"/>
    <property type="match status" value="1"/>
</dbReference>
<name>A0AAJ7SLI4_PETMA</name>
<dbReference type="PROSITE" id="PS00605">
    <property type="entry name" value="ATPASE_C"/>
    <property type="match status" value="1"/>
</dbReference>
<dbReference type="GO" id="GO:0008289">
    <property type="term" value="F:lipid binding"/>
    <property type="evidence" value="ECO:0007669"/>
    <property type="project" value="UniProtKB-KW"/>
</dbReference>
<dbReference type="GO" id="GO:0015986">
    <property type="term" value="P:proton motive force-driven ATP synthesis"/>
    <property type="evidence" value="ECO:0007669"/>
    <property type="project" value="InterPro"/>
</dbReference>
<dbReference type="FunFam" id="1.20.20.10:FF:000003">
    <property type="entry name" value="Atp synthase f complex subunit mitochondrial"/>
    <property type="match status" value="1"/>
</dbReference>
<dbReference type="InterPro" id="IPR020537">
    <property type="entry name" value="ATP_synth_F0_csu_DDCD_BS"/>
</dbReference>
<dbReference type="PRINTS" id="PR00124">
    <property type="entry name" value="ATPASEC"/>
</dbReference>
<keyword evidence="5" id="KW-0138">CF(0)</keyword>
<dbReference type="InterPro" id="IPR035921">
    <property type="entry name" value="F/V-ATP_Csub_sf"/>
</dbReference>
<protein>
    <recommendedName>
        <fullName evidence="14">ATP synthase lipid-binding protein</fullName>
    </recommendedName>
    <alternativeName>
        <fullName evidence="15">ATPase protein 9</fullName>
    </alternativeName>
    <alternativeName>
        <fullName evidence="13">ATPase subunit c</fullName>
    </alternativeName>
</protein>
<accession>A0AAJ7SLI4</accession>
<dbReference type="InterPro" id="IPR038662">
    <property type="entry name" value="ATP_synth_F0_csu_sf"/>
</dbReference>
<keyword evidence="10 16" id="KW-0446">Lipid-binding</keyword>
<dbReference type="CDD" id="cd18182">
    <property type="entry name" value="ATP-synt_Fo_c_ATP5G3"/>
    <property type="match status" value="1"/>
</dbReference>
<keyword evidence="7 16" id="KW-0375">Hydrogen ion transport</keyword>
<evidence type="ECO:0000256" key="5">
    <source>
        <dbReference type="ARBA" id="ARBA00022547"/>
    </source>
</evidence>
<dbReference type="PANTHER" id="PTHR10031">
    <property type="entry name" value="ATP SYNTHASE LIPID-BINDING PROTEIN, MITOCHONDRIAL"/>
    <property type="match status" value="1"/>
</dbReference>
<evidence type="ECO:0000256" key="4">
    <source>
        <dbReference type="ARBA" id="ARBA00022481"/>
    </source>
</evidence>
<keyword evidence="9 16" id="KW-0406">Ion transport</keyword>
<dbReference type="RefSeq" id="XP_032801552.1">
    <property type="nucleotide sequence ID" value="XM_032945661.1"/>
</dbReference>
<evidence type="ECO:0000256" key="11">
    <source>
        <dbReference type="ARBA" id="ARBA00023128"/>
    </source>
</evidence>
<feature type="compositionally biased region" description="Pro residues" evidence="17">
    <location>
        <begin position="1"/>
        <end position="18"/>
    </location>
</feature>
<dbReference type="Proteomes" id="UP001318040">
    <property type="component" value="Chromosome 4"/>
</dbReference>
<dbReference type="HAMAP" id="MF_01396">
    <property type="entry name" value="ATP_synth_c_bact"/>
    <property type="match status" value="1"/>
</dbReference>
<keyword evidence="19" id="KW-1185">Reference proteome</keyword>
<evidence type="ECO:0000256" key="2">
    <source>
        <dbReference type="ARBA" id="ARBA00006704"/>
    </source>
</evidence>
<dbReference type="InterPro" id="IPR000454">
    <property type="entry name" value="ATP_synth_F0_csu"/>
</dbReference>
<evidence type="ECO:0000256" key="14">
    <source>
        <dbReference type="ARBA" id="ARBA00032304"/>
    </source>
</evidence>
<keyword evidence="3 16" id="KW-0813">Transport</keyword>
<evidence type="ECO:0000256" key="15">
    <source>
        <dbReference type="ARBA" id="ARBA00033111"/>
    </source>
</evidence>
<keyword evidence="8 16" id="KW-1133">Transmembrane helix</keyword>
<feature type="transmembrane region" description="Helical" evidence="16">
    <location>
        <begin position="156"/>
        <end position="183"/>
    </location>
</feature>
<evidence type="ECO:0000256" key="17">
    <source>
        <dbReference type="SAM" id="MobiDB-lite"/>
    </source>
</evidence>
<dbReference type="GeneID" id="116938513"/>
<feature type="transmembrane region" description="Helical" evidence="16">
    <location>
        <begin position="118"/>
        <end position="144"/>
    </location>
</feature>
<evidence type="ECO:0000313" key="19">
    <source>
        <dbReference type="Proteomes" id="UP001318040"/>
    </source>
</evidence>
<feature type="region of interest" description="Disordered" evidence="17">
    <location>
        <begin position="1"/>
        <end position="37"/>
    </location>
</feature>
<dbReference type="GO" id="GO:0033177">
    <property type="term" value="C:proton-transporting two-sector ATPase complex, proton-transporting domain"/>
    <property type="evidence" value="ECO:0007669"/>
    <property type="project" value="InterPro"/>
</dbReference>
<dbReference type="AlphaFoldDB" id="A0AAJ7SLI4"/>
<gene>
    <name evidence="20" type="primary">LOC116938513</name>
</gene>
<keyword evidence="4" id="KW-0488">Methylation</keyword>
<comment type="similarity">
    <text evidence="2 16">Belongs to the ATPase C chain family.</text>
</comment>
<evidence type="ECO:0000256" key="13">
    <source>
        <dbReference type="ARBA" id="ARBA00029852"/>
    </source>
</evidence>
<dbReference type="GO" id="GO:0045259">
    <property type="term" value="C:proton-transporting ATP synthase complex"/>
    <property type="evidence" value="ECO:0007669"/>
    <property type="project" value="UniProtKB-KW"/>
</dbReference>
<keyword evidence="12 16" id="KW-0472">Membrane</keyword>
<evidence type="ECO:0000256" key="9">
    <source>
        <dbReference type="ARBA" id="ARBA00023065"/>
    </source>
</evidence>
<keyword evidence="11" id="KW-0496">Mitochondrion</keyword>
<evidence type="ECO:0000256" key="12">
    <source>
        <dbReference type="ARBA" id="ARBA00023136"/>
    </source>
</evidence>
<evidence type="ECO:0000313" key="20">
    <source>
        <dbReference type="RefSeq" id="XP_032801552.1"/>
    </source>
</evidence>
<comment type="subcellular location">
    <subcellularLocation>
        <location evidence="1">Mitochondrion membrane</location>
        <topology evidence="1">Multi-pass membrane protein</topology>
    </subcellularLocation>
</comment>
<dbReference type="Gene3D" id="1.20.20.10">
    <property type="entry name" value="F1F0 ATP synthase subunit C"/>
    <property type="match status" value="1"/>
</dbReference>
<evidence type="ECO:0000256" key="3">
    <source>
        <dbReference type="ARBA" id="ARBA00022448"/>
    </source>
</evidence>
<sequence length="185" mass="19115">MRDASPPTPPTPCPPPPIRTAAARAGDERATVRSTSLPAAPEPANMYACTKLVSCPALVRGGSQALLRPVTACLISRPEARSEALFPAVQHQGTLVHAAQRSFQTSAISRDIDTAAKFIGAGAATVGVAGSGAGIGTVFGSLIIGYARNPSLKQQLFSYAILGFALSEAMGLFCLMVAFLILFAM</sequence>
<evidence type="ECO:0000256" key="6">
    <source>
        <dbReference type="ARBA" id="ARBA00022692"/>
    </source>
</evidence>
<organism evidence="19 20">
    <name type="scientific">Petromyzon marinus</name>
    <name type="common">Sea lamprey</name>
    <dbReference type="NCBI Taxonomy" id="7757"/>
    <lineage>
        <taxon>Eukaryota</taxon>
        <taxon>Metazoa</taxon>
        <taxon>Chordata</taxon>
        <taxon>Craniata</taxon>
        <taxon>Vertebrata</taxon>
        <taxon>Cyclostomata</taxon>
        <taxon>Hyperoartia</taxon>
        <taxon>Petromyzontiformes</taxon>
        <taxon>Petromyzontidae</taxon>
        <taxon>Petromyzon</taxon>
    </lineage>
</organism>
<dbReference type="InterPro" id="IPR002379">
    <property type="entry name" value="ATPase_proteolipid_c-like_dom"/>
</dbReference>
<evidence type="ECO:0000256" key="8">
    <source>
        <dbReference type="ARBA" id="ARBA00022989"/>
    </source>
</evidence>
<feature type="domain" description="V-ATPase proteolipid subunit C-like" evidence="18">
    <location>
        <begin position="119"/>
        <end position="181"/>
    </location>
</feature>
<dbReference type="GO" id="GO:0031966">
    <property type="term" value="C:mitochondrial membrane"/>
    <property type="evidence" value="ECO:0007669"/>
    <property type="project" value="UniProtKB-SubCell"/>
</dbReference>
<evidence type="ECO:0000256" key="10">
    <source>
        <dbReference type="ARBA" id="ARBA00023121"/>
    </source>
</evidence>
<proteinExistence type="inferred from homology"/>
<evidence type="ECO:0000256" key="7">
    <source>
        <dbReference type="ARBA" id="ARBA00022781"/>
    </source>
</evidence>
<evidence type="ECO:0000256" key="1">
    <source>
        <dbReference type="ARBA" id="ARBA00004225"/>
    </source>
</evidence>
<keyword evidence="6 16" id="KW-0812">Transmembrane</keyword>
<evidence type="ECO:0000256" key="16">
    <source>
        <dbReference type="RuleBase" id="RU004221"/>
    </source>
</evidence>
<dbReference type="Pfam" id="PF00137">
    <property type="entry name" value="ATP-synt_C"/>
    <property type="match status" value="1"/>
</dbReference>